<sequence>MTKENKVTFTDEPIEYSDPPEYWPNTNYGPSNEN</sequence>
<feature type="compositionally biased region" description="Polar residues" evidence="1">
    <location>
        <begin position="24"/>
        <end position="34"/>
    </location>
</feature>
<evidence type="ECO:0000313" key="2">
    <source>
        <dbReference type="EMBL" id="DAF91631.1"/>
    </source>
</evidence>
<organism evidence="2">
    <name type="scientific">Siphoviridae sp. ctcK97</name>
    <dbReference type="NCBI Taxonomy" id="2825571"/>
    <lineage>
        <taxon>Viruses</taxon>
        <taxon>Duplodnaviria</taxon>
        <taxon>Heunggongvirae</taxon>
        <taxon>Uroviricota</taxon>
        <taxon>Caudoviricetes</taxon>
    </lineage>
</organism>
<feature type="region of interest" description="Disordered" evidence="1">
    <location>
        <begin position="1"/>
        <end position="34"/>
    </location>
</feature>
<dbReference type="EMBL" id="BK016058">
    <property type="protein sequence ID" value="DAF91631.1"/>
    <property type="molecule type" value="Genomic_DNA"/>
</dbReference>
<accession>A0A8S5UAW4</accession>
<protein>
    <submittedName>
        <fullName evidence="2">Uncharacterized protein</fullName>
    </submittedName>
</protein>
<reference evidence="2" key="1">
    <citation type="journal article" date="2021" name="Proc. Natl. Acad. Sci. U.S.A.">
        <title>A Catalog of Tens of Thousands of Viruses from Human Metagenomes Reveals Hidden Associations with Chronic Diseases.</title>
        <authorList>
            <person name="Tisza M.J."/>
            <person name="Buck C.B."/>
        </authorList>
    </citation>
    <scope>NUCLEOTIDE SEQUENCE</scope>
    <source>
        <strain evidence="2">CtcK97</strain>
    </source>
</reference>
<evidence type="ECO:0000256" key="1">
    <source>
        <dbReference type="SAM" id="MobiDB-lite"/>
    </source>
</evidence>
<proteinExistence type="predicted"/>
<name>A0A8S5UAW4_9CAUD</name>